<dbReference type="OrthoDB" id="1300591at2759"/>
<reference evidence="1 2" key="1">
    <citation type="journal article" date="2017" name="Genome Biol.">
        <title>New reference genome sequences of hot pepper reveal the massive evolution of plant disease-resistance genes by retroduplication.</title>
        <authorList>
            <person name="Kim S."/>
            <person name="Park J."/>
            <person name="Yeom S.I."/>
            <person name="Kim Y.M."/>
            <person name="Seo E."/>
            <person name="Kim K.T."/>
            <person name="Kim M.S."/>
            <person name="Lee J.M."/>
            <person name="Cheong K."/>
            <person name="Shin H.S."/>
            <person name="Kim S.B."/>
            <person name="Han K."/>
            <person name="Lee J."/>
            <person name="Park M."/>
            <person name="Lee H.A."/>
            <person name="Lee H.Y."/>
            <person name="Lee Y."/>
            <person name="Oh S."/>
            <person name="Lee J.H."/>
            <person name="Choi E."/>
            <person name="Choi E."/>
            <person name="Lee S.E."/>
            <person name="Jeon J."/>
            <person name="Kim H."/>
            <person name="Choi G."/>
            <person name="Song H."/>
            <person name="Lee J."/>
            <person name="Lee S.C."/>
            <person name="Kwon J.K."/>
            <person name="Lee H.Y."/>
            <person name="Koo N."/>
            <person name="Hong Y."/>
            <person name="Kim R.W."/>
            <person name="Kang W.H."/>
            <person name="Huh J.H."/>
            <person name="Kang B.C."/>
            <person name="Yang T.J."/>
            <person name="Lee Y.H."/>
            <person name="Bennetzen J.L."/>
            <person name="Choi D."/>
        </authorList>
    </citation>
    <scope>NUCLEOTIDE SEQUENCE [LARGE SCALE GENOMIC DNA]</scope>
    <source>
        <strain evidence="2">cv. PBC81</strain>
    </source>
</reference>
<evidence type="ECO:0000313" key="1">
    <source>
        <dbReference type="EMBL" id="PHT32769.1"/>
    </source>
</evidence>
<accession>A0A2G2VIJ5</accession>
<comment type="caution">
    <text evidence="1">The sequence shown here is derived from an EMBL/GenBank/DDBJ whole genome shotgun (WGS) entry which is preliminary data.</text>
</comment>
<proteinExistence type="predicted"/>
<evidence type="ECO:0000313" key="2">
    <source>
        <dbReference type="Proteomes" id="UP000224567"/>
    </source>
</evidence>
<gene>
    <name evidence="1" type="ORF">CQW23_29106</name>
</gene>
<dbReference type="Proteomes" id="UP000224567">
    <property type="component" value="Unassembled WGS sequence"/>
</dbReference>
<reference evidence="2" key="2">
    <citation type="journal article" date="2017" name="J. Anim. Genet.">
        <title>Multiple reference genome sequences of hot pepper reveal the massive evolution of plant disease resistance genes by retroduplication.</title>
        <authorList>
            <person name="Kim S."/>
            <person name="Park J."/>
            <person name="Yeom S.-I."/>
            <person name="Kim Y.-M."/>
            <person name="Seo E."/>
            <person name="Kim K.-T."/>
            <person name="Kim M.-S."/>
            <person name="Lee J.M."/>
            <person name="Cheong K."/>
            <person name="Shin H.-S."/>
            <person name="Kim S.-B."/>
            <person name="Han K."/>
            <person name="Lee J."/>
            <person name="Park M."/>
            <person name="Lee H.-A."/>
            <person name="Lee H.-Y."/>
            <person name="Lee Y."/>
            <person name="Oh S."/>
            <person name="Lee J.H."/>
            <person name="Choi E."/>
            <person name="Choi E."/>
            <person name="Lee S.E."/>
            <person name="Jeon J."/>
            <person name="Kim H."/>
            <person name="Choi G."/>
            <person name="Song H."/>
            <person name="Lee J."/>
            <person name="Lee S.-C."/>
            <person name="Kwon J.-K."/>
            <person name="Lee H.-Y."/>
            <person name="Koo N."/>
            <person name="Hong Y."/>
            <person name="Kim R.W."/>
            <person name="Kang W.-H."/>
            <person name="Huh J.H."/>
            <person name="Kang B.-C."/>
            <person name="Yang T.-J."/>
            <person name="Lee Y.-H."/>
            <person name="Bennetzen J.L."/>
            <person name="Choi D."/>
        </authorList>
    </citation>
    <scope>NUCLEOTIDE SEQUENCE [LARGE SCALE GENOMIC DNA]</scope>
    <source>
        <strain evidence="2">cv. PBC81</strain>
    </source>
</reference>
<dbReference type="AlphaFoldDB" id="A0A2G2VIJ5"/>
<protein>
    <submittedName>
        <fullName evidence="1">Uncharacterized protein</fullName>
    </submittedName>
</protein>
<keyword evidence="2" id="KW-1185">Reference proteome</keyword>
<organism evidence="1 2">
    <name type="scientific">Capsicum baccatum</name>
    <name type="common">Peruvian pepper</name>
    <dbReference type="NCBI Taxonomy" id="33114"/>
    <lineage>
        <taxon>Eukaryota</taxon>
        <taxon>Viridiplantae</taxon>
        <taxon>Streptophyta</taxon>
        <taxon>Embryophyta</taxon>
        <taxon>Tracheophyta</taxon>
        <taxon>Spermatophyta</taxon>
        <taxon>Magnoliopsida</taxon>
        <taxon>eudicotyledons</taxon>
        <taxon>Gunneridae</taxon>
        <taxon>Pentapetalae</taxon>
        <taxon>asterids</taxon>
        <taxon>lamiids</taxon>
        <taxon>Solanales</taxon>
        <taxon>Solanaceae</taxon>
        <taxon>Solanoideae</taxon>
        <taxon>Capsiceae</taxon>
        <taxon>Capsicum</taxon>
    </lineage>
</organism>
<sequence>MVDKDWLVFVKPNPPKLFNVLGVELDKSLNEDVYQQDEVEDILCANNPETDIKVPLHRDDVEPKSVLRTNDQENEEDDFINDNYMNVSDNEECEEELLDATDGEYSDMSY</sequence>
<dbReference type="EMBL" id="MLFT02000012">
    <property type="protein sequence ID" value="PHT32769.1"/>
    <property type="molecule type" value="Genomic_DNA"/>
</dbReference>
<name>A0A2G2VIJ5_CAPBA</name>